<evidence type="ECO:0000313" key="1">
    <source>
        <dbReference type="EMBL" id="ASR50499.1"/>
    </source>
</evidence>
<gene>
    <name evidence="1" type="ORF">B5J99_02640</name>
</gene>
<evidence type="ECO:0008006" key="3">
    <source>
        <dbReference type="Google" id="ProtNLM"/>
    </source>
</evidence>
<proteinExistence type="predicted"/>
<dbReference type="Proteomes" id="UP000258016">
    <property type="component" value="Chromosome"/>
</dbReference>
<accession>A0ABM6M3Z5</accession>
<evidence type="ECO:0000313" key="2">
    <source>
        <dbReference type="Proteomes" id="UP000258016"/>
    </source>
</evidence>
<sequence length="173" mass="18836">MRALDQGMTGAMLKRQERHEFSKPVGLVVACWTDEAFLAGMMEAQGSRDVTVAVERPEPGQIHVAITRQVPVKAPALIRSVIGSWLNLTQNDIWQQHADGSWTAVRNAKPKGLAAEGAAQITLAPSSDDATQCEAQISVSSRAPMVADMVEKLMLEDSTKLLLEEFAWIDTHG</sequence>
<dbReference type="InterPro" id="IPR019639">
    <property type="entry name" value="DUF2505"/>
</dbReference>
<name>A0ABM6M3Z5_9SPHN</name>
<reference evidence="1 2" key="1">
    <citation type="submission" date="2017-03" db="EMBL/GenBank/DDBJ databases">
        <title>Complete genome sequence of Blastomonas fulva degrading microcsystin LR.</title>
        <authorList>
            <person name="Lee H.-g."/>
            <person name="Jin L."/>
            <person name="oh H.-M."/>
        </authorList>
    </citation>
    <scope>NUCLEOTIDE SEQUENCE [LARGE SCALE GENOMIC DNA]</scope>
    <source>
        <strain evidence="1 2">T2</strain>
    </source>
</reference>
<dbReference type="EMBL" id="CP020083">
    <property type="protein sequence ID" value="ASR50499.1"/>
    <property type="molecule type" value="Genomic_DNA"/>
</dbReference>
<protein>
    <recommendedName>
        <fullName evidence="3">DUF2505 domain-containing protein</fullName>
    </recommendedName>
</protein>
<dbReference type="Pfam" id="PF10698">
    <property type="entry name" value="DUF2505"/>
    <property type="match status" value="1"/>
</dbReference>
<keyword evidence="2" id="KW-1185">Reference proteome</keyword>
<organism evidence="1 2">
    <name type="scientific">Blastomonas fulva</name>
    <dbReference type="NCBI Taxonomy" id="1550728"/>
    <lineage>
        <taxon>Bacteria</taxon>
        <taxon>Pseudomonadati</taxon>
        <taxon>Pseudomonadota</taxon>
        <taxon>Alphaproteobacteria</taxon>
        <taxon>Sphingomonadales</taxon>
        <taxon>Sphingomonadaceae</taxon>
        <taxon>Blastomonas</taxon>
    </lineage>
</organism>